<reference evidence="4" key="1">
    <citation type="submission" date="2016-10" db="EMBL/GenBank/DDBJ databases">
        <authorList>
            <person name="de Groot N.N."/>
        </authorList>
    </citation>
    <scope>NUCLEOTIDE SEQUENCE [LARGE SCALE GENOMIC DNA]</scope>
    <source>
        <strain evidence="4">DSM 24204</strain>
    </source>
</reference>
<dbReference type="InterPro" id="IPR004045">
    <property type="entry name" value="Glutathione_S-Trfase_N"/>
</dbReference>
<dbReference type="PROSITE" id="PS50404">
    <property type="entry name" value="GST_NTER"/>
    <property type="match status" value="1"/>
</dbReference>
<feature type="domain" description="GST N-terminal" evidence="1">
    <location>
        <begin position="1"/>
        <end position="81"/>
    </location>
</feature>
<dbReference type="EMBL" id="JASAYT010000003">
    <property type="protein sequence ID" value="MDP8174074.1"/>
    <property type="molecule type" value="Genomic_DNA"/>
</dbReference>
<reference evidence="2 6" key="3">
    <citation type="journal article" date="2023" name="Front. Microbiol.">
        <title>Phylogeography and host specificity of Pasteurellaceae pathogenic to sea-farmed fish in the north-east Atlantic.</title>
        <authorList>
            <person name="Gulla S."/>
            <person name="Colquhoun D.J."/>
            <person name="Olsen A.B."/>
            <person name="Spilsberg B."/>
            <person name="Lagesen K."/>
            <person name="Aakesson C.P."/>
            <person name="Strom S."/>
            <person name="Manji F."/>
            <person name="Birkbeck T.H."/>
            <person name="Nilsen H.K."/>
        </authorList>
    </citation>
    <scope>NUCLEOTIDE SEQUENCE [LARGE SCALE GENOMIC DNA]</scope>
    <source>
        <strain evidence="2 6">VIO11850</strain>
    </source>
</reference>
<dbReference type="Proteomes" id="UP001224812">
    <property type="component" value="Unassembled WGS sequence"/>
</dbReference>
<dbReference type="GO" id="GO:0016034">
    <property type="term" value="F:maleylacetoacetate isomerase activity"/>
    <property type="evidence" value="ECO:0007669"/>
    <property type="project" value="TreeGrafter"/>
</dbReference>
<sequence>MQLIIGDKNYSSWSLRPWLLMTYFRLAFEEICIPLYSPKTSSLIKEYCPSNKVPVLNDGNLVIWDSLAICEYINEKYLSGRAYPNDIEQRALARALVAEMHSGFVNIRSQMSMDILARDKVFDKKTVELVKEIERIDEIFSNAKGEFLCGDFGIVDCFFAPIAFRFRSFNVQLSDKSLQYQKTLLALPSVQQWERGAFEEMTILSKLE</sequence>
<evidence type="ECO:0000313" key="5">
    <source>
        <dbReference type="Proteomes" id="UP000198883"/>
    </source>
</evidence>
<dbReference type="SFLD" id="SFLDS00019">
    <property type="entry name" value="Glutathione_Transferase_(cytos"/>
    <property type="match status" value="1"/>
</dbReference>
<accession>A0A1H7ZI82</accession>
<dbReference type="GeneID" id="83545544"/>
<dbReference type="EMBL" id="FOBN01000026">
    <property type="protein sequence ID" value="SEM57961.1"/>
    <property type="molecule type" value="Genomic_DNA"/>
</dbReference>
<dbReference type="CDD" id="cd03043">
    <property type="entry name" value="GST_N_1"/>
    <property type="match status" value="1"/>
</dbReference>
<dbReference type="SUPFAM" id="SSF47616">
    <property type="entry name" value="GST C-terminal domain-like"/>
    <property type="match status" value="1"/>
</dbReference>
<dbReference type="PANTHER" id="PTHR42673">
    <property type="entry name" value="MALEYLACETOACETATE ISOMERASE"/>
    <property type="match status" value="1"/>
</dbReference>
<dbReference type="Gene3D" id="3.40.30.10">
    <property type="entry name" value="Glutaredoxin"/>
    <property type="match status" value="1"/>
</dbReference>
<dbReference type="EMBL" id="JASAVS010000004">
    <property type="protein sequence ID" value="MDP8084876.1"/>
    <property type="molecule type" value="Genomic_DNA"/>
</dbReference>
<dbReference type="STRING" id="97481.SAMN05444853_1263"/>
<dbReference type="Proteomes" id="UP001231736">
    <property type="component" value="Unassembled WGS sequence"/>
</dbReference>
<dbReference type="InterPro" id="IPR040079">
    <property type="entry name" value="Glutathione_S-Trfase"/>
</dbReference>
<reference evidence="3" key="4">
    <citation type="journal article" date="2023" name="Front. Microbiol.">
        <title>Phylogeography and host specificity of Pasteurellaceae pathogenic to sea-farmed fish in the north-east Atlantic.</title>
        <authorList>
            <person name="Gulla S."/>
            <person name="Colquhoun D.J."/>
            <person name="Olsen A.B."/>
            <person name="Spilsberg B."/>
            <person name="Lagesen K."/>
            <person name="Aakesson C.P."/>
            <person name="Strom S."/>
            <person name="Manji F."/>
            <person name="Birkbeck T.H."/>
            <person name="Nilsen H.K."/>
        </authorList>
    </citation>
    <scope>NUCLEOTIDE SEQUENCE</scope>
    <source>
        <strain evidence="3">98B1</strain>
    </source>
</reference>
<dbReference type="CDD" id="cd03194">
    <property type="entry name" value="GST_C_3"/>
    <property type="match status" value="1"/>
</dbReference>
<keyword evidence="4" id="KW-0808">Transferase</keyword>
<name>A0A1H7ZI82_9PAST</name>
<keyword evidence="6" id="KW-1185">Reference proteome</keyword>
<organism evidence="4 5">
    <name type="scientific">Phocoenobacter skyensis</name>
    <dbReference type="NCBI Taxonomy" id="97481"/>
    <lineage>
        <taxon>Bacteria</taxon>
        <taxon>Pseudomonadati</taxon>
        <taxon>Pseudomonadota</taxon>
        <taxon>Gammaproteobacteria</taxon>
        <taxon>Pasteurellales</taxon>
        <taxon>Pasteurellaceae</taxon>
        <taxon>Phocoenobacter</taxon>
    </lineage>
</organism>
<dbReference type="InterPro" id="IPR036249">
    <property type="entry name" value="Thioredoxin-like_sf"/>
</dbReference>
<dbReference type="GO" id="GO:0004364">
    <property type="term" value="F:glutathione transferase activity"/>
    <property type="evidence" value="ECO:0007669"/>
    <property type="project" value="TreeGrafter"/>
</dbReference>
<evidence type="ECO:0000313" key="4">
    <source>
        <dbReference type="EMBL" id="SEM57961.1"/>
    </source>
</evidence>
<evidence type="ECO:0000313" key="6">
    <source>
        <dbReference type="Proteomes" id="UP001224812"/>
    </source>
</evidence>
<proteinExistence type="predicted"/>
<dbReference type="Gene3D" id="1.20.1050.10">
    <property type="match status" value="1"/>
</dbReference>
<dbReference type="Pfam" id="PF13409">
    <property type="entry name" value="GST_N_2"/>
    <property type="match status" value="1"/>
</dbReference>
<evidence type="ECO:0000313" key="2">
    <source>
        <dbReference type="EMBL" id="MDP8084876.1"/>
    </source>
</evidence>
<dbReference type="OrthoDB" id="9799538at2"/>
<dbReference type="GO" id="GO:0006749">
    <property type="term" value="P:glutathione metabolic process"/>
    <property type="evidence" value="ECO:0007669"/>
    <property type="project" value="TreeGrafter"/>
</dbReference>
<evidence type="ECO:0000259" key="1">
    <source>
        <dbReference type="PROSITE" id="PS50404"/>
    </source>
</evidence>
<dbReference type="AlphaFoldDB" id="A0A1H7ZI82"/>
<dbReference type="SUPFAM" id="SSF52833">
    <property type="entry name" value="Thioredoxin-like"/>
    <property type="match status" value="1"/>
</dbReference>
<reference evidence="5" key="2">
    <citation type="submission" date="2016-10" db="EMBL/GenBank/DDBJ databases">
        <authorList>
            <person name="Varghese N."/>
            <person name="Submissions S."/>
        </authorList>
    </citation>
    <scope>NUCLEOTIDE SEQUENCE [LARGE SCALE GENOMIC DNA]</scope>
    <source>
        <strain evidence="5">DSM 24204</strain>
    </source>
</reference>
<dbReference type="PANTHER" id="PTHR42673:SF4">
    <property type="entry name" value="MALEYLACETOACETATE ISOMERASE"/>
    <property type="match status" value="1"/>
</dbReference>
<dbReference type="Proteomes" id="UP000198883">
    <property type="component" value="Unassembled WGS sequence"/>
</dbReference>
<dbReference type="RefSeq" id="WP_090923031.1">
    <property type="nucleotide sequence ID" value="NZ_CP016180.1"/>
</dbReference>
<protein>
    <submittedName>
        <fullName evidence="2 4">Glutathione S-transferase</fullName>
    </submittedName>
</protein>
<dbReference type="GO" id="GO:0006559">
    <property type="term" value="P:L-phenylalanine catabolic process"/>
    <property type="evidence" value="ECO:0007669"/>
    <property type="project" value="TreeGrafter"/>
</dbReference>
<dbReference type="InterPro" id="IPR036282">
    <property type="entry name" value="Glutathione-S-Trfase_C_sf"/>
</dbReference>
<gene>
    <name evidence="2" type="ORF">QJT92_02870</name>
    <name evidence="3" type="ORF">QJU97_01185</name>
    <name evidence="4" type="ORF">SAMN05444853_1263</name>
</gene>
<evidence type="ECO:0000313" key="3">
    <source>
        <dbReference type="EMBL" id="MDP8174074.1"/>
    </source>
</evidence>